<organism evidence="1">
    <name type="scientific">Arundo donax</name>
    <name type="common">Giant reed</name>
    <name type="synonym">Donax arundinaceus</name>
    <dbReference type="NCBI Taxonomy" id="35708"/>
    <lineage>
        <taxon>Eukaryota</taxon>
        <taxon>Viridiplantae</taxon>
        <taxon>Streptophyta</taxon>
        <taxon>Embryophyta</taxon>
        <taxon>Tracheophyta</taxon>
        <taxon>Spermatophyta</taxon>
        <taxon>Magnoliopsida</taxon>
        <taxon>Liliopsida</taxon>
        <taxon>Poales</taxon>
        <taxon>Poaceae</taxon>
        <taxon>PACMAD clade</taxon>
        <taxon>Arundinoideae</taxon>
        <taxon>Arundineae</taxon>
        <taxon>Arundo</taxon>
    </lineage>
</organism>
<dbReference type="EMBL" id="GBRH01171956">
    <property type="protein sequence ID" value="JAE25940.1"/>
    <property type="molecule type" value="Transcribed_RNA"/>
</dbReference>
<proteinExistence type="predicted"/>
<reference evidence="1" key="2">
    <citation type="journal article" date="2015" name="Data Brief">
        <title>Shoot transcriptome of the giant reed, Arundo donax.</title>
        <authorList>
            <person name="Barrero R.A."/>
            <person name="Guerrero F.D."/>
            <person name="Moolhuijzen P."/>
            <person name="Goolsby J.A."/>
            <person name="Tidwell J."/>
            <person name="Bellgard S.E."/>
            <person name="Bellgard M.I."/>
        </authorList>
    </citation>
    <scope>NUCLEOTIDE SEQUENCE</scope>
    <source>
        <tissue evidence="1">Shoot tissue taken approximately 20 cm above the soil surface</tissue>
    </source>
</reference>
<dbReference type="AlphaFoldDB" id="A0A0A9GLE3"/>
<evidence type="ECO:0000313" key="1">
    <source>
        <dbReference type="EMBL" id="JAE25940.1"/>
    </source>
</evidence>
<name>A0A0A9GLE3_ARUDO</name>
<sequence>MSGIERKVAKHTSLNTNFSCRIYRFLAMLLQSREQRILLAV</sequence>
<reference evidence="1" key="1">
    <citation type="submission" date="2014-09" db="EMBL/GenBank/DDBJ databases">
        <authorList>
            <person name="Magalhaes I.L.F."/>
            <person name="Oliveira U."/>
            <person name="Santos F.R."/>
            <person name="Vidigal T.H.D.A."/>
            <person name="Brescovit A.D."/>
            <person name="Santos A.J."/>
        </authorList>
    </citation>
    <scope>NUCLEOTIDE SEQUENCE</scope>
    <source>
        <tissue evidence="1">Shoot tissue taken approximately 20 cm above the soil surface</tissue>
    </source>
</reference>
<accession>A0A0A9GLE3</accession>
<protein>
    <submittedName>
        <fullName evidence="1">Uncharacterized protein</fullName>
    </submittedName>
</protein>